<reference evidence="3" key="1">
    <citation type="submission" date="2016-11" db="EMBL/GenBank/DDBJ databases">
        <authorList>
            <person name="Varghese N."/>
            <person name="Submissions S."/>
        </authorList>
    </citation>
    <scope>NUCLEOTIDE SEQUENCE [LARGE SCALE GENOMIC DNA]</scope>
    <source>
        <strain evidence="3">DSM 16057</strain>
    </source>
</reference>
<sequence length="54" mass="6076">MLDYVAILVELILCFISMYIYCGNISPVLILAVYLLLNTIVLLVYFWCKGGNGT</sequence>
<dbReference type="AlphaFoldDB" id="A0A1M6H1E3"/>
<feature type="transmembrane region" description="Helical" evidence="1">
    <location>
        <begin position="6"/>
        <end position="22"/>
    </location>
</feature>
<dbReference type="STRING" id="1121432.SAMN02745219_01887"/>
<evidence type="ECO:0000313" key="3">
    <source>
        <dbReference type="Proteomes" id="UP000184529"/>
    </source>
</evidence>
<name>A0A1M6H1E3_9FIRM</name>
<feature type="transmembrane region" description="Helical" evidence="1">
    <location>
        <begin position="29"/>
        <end position="47"/>
    </location>
</feature>
<dbReference type="Proteomes" id="UP000184529">
    <property type="component" value="Unassembled WGS sequence"/>
</dbReference>
<accession>A0A1M6H1E3</accession>
<protein>
    <submittedName>
        <fullName evidence="2">Uncharacterized protein</fullName>
    </submittedName>
</protein>
<evidence type="ECO:0000313" key="2">
    <source>
        <dbReference type="EMBL" id="SHJ16023.1"/>
    </source>
</evidence>
<evidence type="ECO:0000256" key="1">
    <source>
        <dbReference type="SAM" id="Phobius"/>
    </source>
</evidence>
<proteinExistence type="predicted"/>
<keyword evidence="1" id="KW-0812">Transmembrane</keyword>
<dbReference type="EMBL" id="FQZM01000021">
    <property type="protein sequence ID" value="SHJ16023.1"/>
    <property type="molecule type" value="Genomic_DNA"/>
</dbReference>
<keyword evidence="3" id="KW-1185">Reference proteome</keyword>
<keyword evidence="1" id="KW-1133">Transmembrane helix</keyword>
<gene>
    <name evidence="2" type="ORF">SAMN02745219_01887</name>
</gene>
<keyword evidence="1" id="KW-0472">Membrane</keyword>
<organism evidence="2 3">
    <name type="scientific">Desulfofundulus thermosubterraneus DSM 16057</name>
    <dbReference type="NCBI Taxonomy" id="1121432"/>
    <lineage>
        <taxon>Bacteria</taxon>
        <taxon>Bacillati</taxon>
        <taxon>Bacillota</taxon>
        <taxon>Clostridia</taxon>
        <taxon>Eubacteriales</taxon>
        <taxon>Peptococcaceae</taxon>
        <taxon>Desulfofundulus</taxon>
    </lineage>
</organism>